<dbReference type="EMBL" id="SODV01000001">
    <property type="protein sequence ID" value="TDX01941.1"/>
    <property type="molecule type" value="Genomic_DNA"/>
</dbReference>
<feature type="transmembrane region" description="Helical" evidence="11">
    <location>
        <begin position="790"/>
        <end position="810"/>
    </location>
</feature>
<dbReference type="NCBIfam" id="TIGR01525">
    <property type="entry name" value="ATPase-IB_hvy"/>
    <property type="match status" value="1"/>
</dbReference>
<evidence type="ECO:0000256" key="8">
    <source>
        <dbReference type="ARBA" id="ARBA00022967"/>
    </source>
</evidence>
<dbReference type="RefSeq" id="WP_133994576.1">
    <property type="nucleotide sequence ID" value="NZ_SODV01000001.1"/>
</dbReference>
<accession>A0A4R8DXJ3</accession>
<dbReference type="Pfam" id="PF00702">
    <property type="entry name" value="Hydrolase"/>
    <property type="match status" value="1"/>
</dbReference>
<dbReference type="PROSITE" id="PS01047">
    <property type="entry name" value="HMA_1"/>
    <property type="match status" value="1"/>
</dbReference>
<dbReference type="Pfam" id="PF00403">
    <property type="entry name" value="HMA"/>
    <property type="match status" value="1"/>
</dbReference>
<feature type="transmembrane region" description="Helical" evidence="11">
    <location>
        <begin position="281"/>
        <end position="299"/>
    </location>
</feature>
<dbReference type="NCBIfam" id="TIGR01494">
    <property type="entry name" value="ATPase_P-type"/>
    <property type="match status" value="2"/>
</dbReference>
<reference evidence="14 15" key="1">
    <citation type="submission" date="2019-03" db="EMBL/GenBank/DDBJ databases">
        <title>Genomic Encyclopedia of Type Strains, Phase IV (KMG-IV): sequencing the most valuable type-strain genomes for metagenomic binning, comparative biology and taxonomic classification.</title>
        <authorList>
            <person name="Goeker M."/>
        </authorList>
    </citation>
    <scope>NUCLEOTIDE SEQUENCE [LARGE SCALE GENOMIC DNA]</scope>
    <source>
        <strain evidence="14 15">DSM 100059</strain>
    </source>
</reference>
<feature type="domain" description="HMA" evidence="13">
    <location>
        <begin position="11"/>
        <end position="77"/>
    </location>
</feature>
<dbReference type="SFLD" id="SFLDS00003">
    <property type="entry name" value="Haloacid_Dehalogenase"/>
    <property type="match status" value="1"/>
</dbReference>
<dbReference type="SUPFAM" id="SSF81665">
    <property type="entry name" value="Calcium ATPase, transmembrane domain M"/>
    <property type="match status" value="1"/>
</dbReference>
<dbReference type="InterPro" id="IPR059000">
    <property type="entry name" value="ATPase_P-type_domA"/>
</dbReference>
<feature type="compositionally biased region" description="Low complexity" evidence="12">
    <location>
        <begin position="145"/>
        <end position="168"/>
    </location>
</feature>
<dbReference type="InterPro" id="IPR027256">
    <property type="entry name" value="P-typ_ATPase_IB"/>
</dbReference>
<dbReference type="InterPro" id="IPR023299">
    <property type="entry name" value="ATPase_P-typ_cyto_dom_N"/>
</dbReference>
<dbReference type="InterPro" id="IPR044492">
    <property type="entry name" value="P_typ_ATPase_HD_dom"/>
</dbReference>
<dbReference type="Pfam" id="PF00122">
    <property type="entry name" value="E1-E2_ATPase"/>
    <property type="match status" value="1"/>
</dbReference>
<feature type="region of interest" description="Disordered" evidence="12">
    <location>
        <begin position="91"/>
        <end position="168"/>
    </location>
</feature>
<dbReference type="PROSITE" id="PS00154">
    <property type="entry name" value="ATPASE_E1_E2"/>
    <property type="match status" value="1"/>
</dbReference>
<evidence type="ECO:0000256" key="1">
    <source>
        <dbReference type="ARBA" id="ARBA00004651"/>
    </source>
</evidence>
<feature type="transmembrane region" description="Helical" evidence="11">
    <location>
        <begin position="816"/>
        <end position="833"/>
    </location>
</feature>
<dbReference type="SFLD" id="SFLDG00002">
    <property type="entry name" value="C1.7:_P-type_atpase_like"/>
    <property type="match status" value="1"/>
</dbReference>
<dbReference type="PRINTS" id="PR00942">
    <property type="entry name" value="CUATPASEI"/>
</dbReference>
<dbReference type="GO" id="GO:0005886">
    <property type="term" value="C:plasma membrane"/>
    <property type="evidence" value="ECO:0007669"/>
    <property type="project" value="UniProtKB-SubCell"/>
</dbReference>
<evidence type="ECO:0000256" key="4">
    <source>
        <dbReference type="ARBA" id="ARBA00022692"/>
    </source>
</evidence>
<dbReference type="GO" id="GO:0005507">
    <property type="term" value="F:copper ion binding"/>
    <property type="evidence" value="ECO:0007669"/>
    <property type="project" value="TreeGrafter"/>
</dbReference>
<keyword evidence="6 11" id="KW-0547">Nucleotide-binding</keyword>
<keyword evidence="8" id="KW-1278">Translocase</keyword>
<dbReference type="InterPro" id="IPR023214">
    <property type="entry name" value="HAD_sf"/>
</dbReference>
<dbReference type="Gene3D" id="2.70.150.10">
    <property type="entry name" value="Calcium-transporting ATPase, cytoplasmic transduction domain A"/>
    <property type="match status" value="1"/>
</dbReference>
<keyword evidence="7 11" id="KW-0067">ATP-binding</keyword>
<sequence>MEKKKLPETPRKLPVPVTGMSCASCAINVERALQRQPGVRSASVNYADASALVEYEPSVIGPEALRAAVRGVGYDLLLPESASAAAAGTVGAAPSAGPAADPARRAANAPAASWADPDSAAAARRATDAPAASWADPGSADPGSADPARATAPGRAAAAPAASWADPDSVDPARIAAARRAETRAVRNRMMGALALSAPQVLISMAFPQLPYTHYILWALATPVVLVWGWPFFRHGWQMLMHRTAGMDTLVALSTGCAYAWSVFNTLDPGYLRSKGLPADVYFEAASVVIAFILLGRWIEDRAKTTASDAIRKLMELQPSVVLLETPDGATREVPLHNIHPGDLLRVRPGERIAVDGAIDAGESYIDESTLSGEPLPVAKHEGDPVWAGTLNRQGSFRMRAGKVGRDTLLAGIIRHVREAQGSKAPVQRLVDKVAAVFVPSVIGIAVLAFIVWWVSGSLPQAILAFVTVLVIACPCALGLATPTALMVGVGKGASIGVFVKDATSLERLRNIQALVLDKTGTLTEGKPQVAALRWFAGDNVQARALLYSLERSSEHPLGGAICAALEGGGGAAASGTAPGPVPAALPLLPLQGITSVPGAGIEGTFVRSVYRVGNLRWLRISGVAVTQEVEAWAAAQESAARTVVVFAKDGSVLAGIALHDRLRPGAREAVADLTARGIAVHLLTGDNAATAAVIAREAGIASYEAGLLPGDKTAFVRGLQGRGLVVGMAGDGINDAEALAAADVGIAMGSGTDIAMDVAGMTLVNARPDRIPAALDLSKYTFRAIRQNLIFAFVYNVIGIPLAAGAFGFQLNPMIAGAAMAMSSITVVGNSLRLKFRPVGRPATSVGRSTIQTI</sequence>
<dbReference type="GO" id="GO:0005524">
    <property type="term" value="F:ATP binding"/>
    <property type="evidence" value="ECO:0007669"/>
    <property type="project" value="UniProtKB-UniRule"/>
</dbReference>
<feature type="transmembrane region" description="Helical" evidence="11">
    <location>
        <begin position="462"/>
        <end position="482"/>
    </location>
</feature>
<dbReference type="InterPro" id="IPR006121">
    <property type="entry name" value="HMA_dom"/>
</dbReference>
<dbReference type="FunFam" id="3.30.70.100:FF:000001">
    <property type="entry name" value="ATPase copper transporting beta"/>
    <property type="match status" value="1"/>
</dbReference>
<dbReference type="PANTHER" id="PTHR43520">
    <property type="entry name" value="ATP7, ISOFORM B"/>
    <property type="match status" value="1"/>
</dbReference>
<keyword evidence="10 11" id="KW-0472">Membrane</keyword>
<dbReference type="SUPFAM" id="SSF55008">
    <property type="entry name" value="HMA, heavy metal-associated domain"/>
    <property type="match status" value="1"/>
</dbReference>
<comment type="subcellular location">
    <subcellularLocation>
        <location evidence="1">Cell membrane</location>
        <topology evidence="1">Multi-pass membrane protein</topology>
    </subcellularLocation>
</comment>
<comment type="similarity">
    <text evidence="2 11">Belongs to the cation transport ATPase (P-type) (TC 3.A.3) family. Type IB subfamily.</text>
</comment>
<name>A0A4R8DXJ3_9BACT</name>
<dbReference type="Gene3D" id="3.40.50.1000">
    <property type="entry name" value="HAD superfamily/HAD-like"/>
    <property type="match status" value="1"/>
</dbReference>
<dbReference type="GO" id="GO:0043682">
    <property type="term" value="F:P-type divalent copper transporter activity"/>
    <property type="evidence" value="ECO:0007669"/>
    <property type="project" value="TreeGrafter"/>
</dbReference>
<evidence type="ECO:0000256" key="2">
    <source>
        <dbReference type="ARBA" id="ARBA00006024"/>
    </source>
</evidence>
<comment type="caution">
    <text evidence="14">The sequence shown here is derived from an EMBL/GenBank/DDBJ whole genome shotgun (WGS) entry which is preliminary data.</text>
</comment>
<evidence type="ECO:0000256" key="9">
    <source>
        <dbReference type="ARBA" id="ARBA00022989"/>
    </source>
</evidence>
<evidence type="ECO:0000256" key="5">
    <source>
        <dbReference type="ARBA" id="ARBA00022723"/>
    </source>
</evidence>
<dbReference type="Gene3D" id="3.30.70.100">
    <property type="match status" value="1"/>
</dbReference>
<proteinExistence type="inferred from homology"/>
<keyword evidence="15" id="KW-1185">Reference proteome</keyword>
<dbReference type="Proteomes" id="UP000294498">
    <property type="component" value="Unassembled WGS sequence"/>
</dbReference>
<keyword evidence="9 11" id="KW-1133">Transmembrane helix</keyword>
<keyword evidence="4 11" id="KW-0812">Transmembrane</keyword>
<dbReference type="FunFam" id="2.70.150.10:FF:000020">
    <property type="entry name" value="Copper-exporting P-type ATPase A"/>
    <property type="match status" value="1"/>
</dbReference>
<dbReference type="GO" id="GO:0055070">
    <property type="term" value="P:copper ion homeostasis"/>
    <property type="evidence" value="ECO:0007669"/>
    <property type="project" value="TreeGrafter"/>
</dbReference>
<evidence type="ECO:0000256" key="6">
    <source>
        <dbReference type="ARBA" id="ARBA00022741"/>
    </source>
</evidence>
<keyword evidence="3 11" id="KW-1003">Cell membrane</keyword>
<dbReference type="InterPro" id="IPR001757">
    <property type="entry name" value="P_typ_ATPase"/>
</dbReference>
<gene>
    <name evidence="14" type="ORF">EDB95_2988</name>
</gene>
<dbReference type="InterPro" id="IPR023298">
    <property type="entry name" value="ATPase_P-typ_TM_dom_sf"/>
</dbReference>
<dbReference type="PROSITE" id="PS50846">
    <property type="entry name" value="HMA_2"/>
    <property type="match status" value="1"/>
</dbReference>
<evidence type="ECO:0000256" key="10">
    <source>
        <dbReference type="ARBA" id="ARBA00023136"/>
    </source>
</evidence>
<evidence type="ECO:0000256" key="11">
    <source>
        <dbReference type="RuleBase" id="RU362081"/>
    </source>
</evidence>
<dbReference type="SUPFAM" id="SSF81653">
    <property type="entry name" value="Calcium ATPase, transduction domain A"/>
    <property type="match status" value="1"/>
</dbReference>
<keyword evidence="5 11" id="KW-0479">Metal-binding</keyword>
<feature type="transmembrane region" description="Helical" evidence="11">
    <location>
        <begin position="215"/>
        <end position="233"/>
    </location>
</feature>
<dbReference type="GO" id="GO:0060003">
    <property type="term" value="P:copper ion export"/>
    <property type="evidence" value="ECO:0007669"/>
    <property type="project" value="UniProtKB-ARBA"/>
</dbReference>
<evidence type="ECO:0000256" key="12">
    <source>
        <dbReference type="SAM" id="MobiDB-lite"/>
    </source>
</evidence>
<feature type="transmembrane region" description="Helical" evidence="11">
    <location>
        <begin position="434"/>
        <end position="456"/>
    </location>
</feature>
<evidence type="ECO:0000259" key="13">
    <source>
        <dbReference type="PROSITE" id="PS50846"/>
    </source>
</evidence>
<dbReference type="OrthoDB" id="614385at2"/>
<dbReference type="PANTHER" id="PTHR43520:SF8">
    <property type="entry name" value="P-TYPE CU(+) TRANSPORTER"/>
    <property type="match status" value="1"/>
</dbReference>
<feature type="transmembrane region" description="Helical" evidence="11">
    <location>
        <begin position="245"/>
        <end position="261"/>
    </location>
</feature>
<dbReference type="AlphaFoldDB" id="A0A4R8DXJ3"/>
<evidence type="ECO:0000256" key="3">
    <source>
        <dbReference type="ARBA" id="ARBA00022475"/>
    </source>
</evidence>
<evidence type="ECO:0000256" key="7">
    <source>
        <dbReference type="ARBA" id="ARBA00022840"/>
    </source>
</evidence>
<dbReference type="GO" id="GO:0016887">
    <property type="term" value="F:ATP hydrolysis activity"/>
    <property type="evidence" value="ECO:0007669"/>
    <property type="project" value="InterPro"/>
</dbReference>
<dbReference type="PRINTS" id="PR00119">
    <property type="entry name" value="CATATPASE"/>
</dbReference>
<protein>
    <submittedName>
        <fullName evidence="14">Cu2+-exporting ATPase</fullName>
    </submittedName>
</protein>
<dbReference type="CDD" id="cd00371">
    <property type="entry name" value="HMA"/>
    <property type="match status" value="1"/>
</dbReference>
<dbReference type="InterPro" id="IPR018303">
    <property type="entry name" value="ATPase_P-typ_P_site"/>
</dbReference>
<dbReference type="InterPro" id="IPR008250">
    <property type="entry name" value="ATPase_P-typ_transduc_dom_A_sf"/>
</dbReference>
<dbReference type="InterPro" id="IPR017969">
    <property type="entry name" value="Heavy-metal-associated_CS"/>
</dbReference>
<dbReference type="CDD" id="cd02094">
    <property type="entry name" value="P-type_ATPase_Cu-like"/>
    <property type="match status" value="1"/>
</dbReference>
<feature type="compositionally biased region" description="Low complexity" evidence="12">
    <location>
        <begin position="91"/>
        <end position="137"/>
    </location>
</feature>
<evidence type="ECO:0000313" key="15">
    <source>
        <dbReference type="Proteomes" id="UP000294498"/>
    </source>
</evidence>
<dbReference type="Gene3D" id="3.40.1110.10">
    <property type="entry name" value="Calcium-transporting ATPase, cytoplasmic domain N"/>
    <property type="match status" value="1"/>
</dbReference>
<organism evidence="14 15">
    <name type="scientific">Dinghuibacter silviterrae</name>
    <dbReference type="NCBI Taxonomy" id="1539049"/>
    <lineage>
        <taxon>Bacteria</taxon>
        <taxon>Pseudomonadati</taxon>
        <taxon>Bacteroidota</taxon>
        <taxon>Chitinophagia</taxon>
        <taxon>Chitinophagales</taxon>
        <taxon>Chitinophagaceae</taxon>
        <taxon>Dinghuibacter</taxon>
    </lineage>
</organism>
<evidence type="ECO:0000313" key="14">
    <source>
        <dbReference type="EMBL" id="TDX01941.1"/>
    </source>
</evidence>
<dbReference type="SUPFAM" id="SSF56784">
    <property type="entry name" value="HAD-like"/>
    <property type="match status" value="1"/>
</dbReference>
<dbReference type="InterPro" id="IPR036412">
    <property type="entry name" value="HAD-like_sf"/>
</dbReference>
<dbReference type="InterPro" id="IPR036163">
    <property type="entry name" value="HMA_dom_sf"/>
</dbReference>
<dbReference type="SFLD" id="SFLDF00027">
    <property type="entry name" value="p-type_atpase"/>
    <property type="match status" value="1"/>
</dbReference>